<organism evidence="2">
    <name type="scientific">Amphimedon queenslandica</name>
    <name type="common">Sponge</name>
    <dbReference type="NCBI Taxonomy" id="400682"/>
    <lineage>
        <taxon>Eukaryota</taxon>
        <taxon>Metazoa</taxon>
        <taxon>Porifera</taxon>
        <taxon>Demospongiae</taxon>
        <taxon>Heteroscleromorpha</taxon>
        <taxon>Haplosclerida</taxon>
        <taxon>Niphatidae</taxon>
        <taxon>Amphimedon</taxon>
    </lineage>
</organism>
<feature type="region of interest" description="Disordered" evidence="1">
    <location>
        <begin position="1"/>
        <end position="59"/>
    </location>
</feature>
<reference evidence="2" key="1">
    <citation type="submission" date="2017-05" db="UniProtKB">
        <authorList>
            <consortium name="EnsemblMetazoa"/>
        </authorList>
    </citation>
    <scope>IDENTIFICATION</scope>
</reference>
<dbReference type="EnsemblMetazoa" id="Aqu2.1.10015_001">
    <property type="protein sequence ID" value="Aqu2.1.10015_001"/>
    <property type="gene ID" value="Aqu2.1.10015"/>
</dbReference>
<dbReference type="AlphaFoldDB" id="A0A1X7T671"/>
<protein>
    <submittedName>
        <fullName evidence="2">Uncharacterized protein</fullName>
    </submittedName>
</protein>
<feature type="compositionally biased region" description="Pro residues" evidence="1">
    <location>
        <begin position="9"/>
        <end position="19"/>
    </location>
</feature>
<sequence length="125" mass="13451">LLWLEDRGPPPLVGGPPPLTRSLPSVPGGPPLAVGPPPLSRGLPLAKGSPLPPSAPAPNSVGAGTLVVPSLQQQRQHILWPLRQVDTQIVNHLSILFCKYNNILSARPTGRGRMNKNMTKKYNFY</sequence>
<evidence type="ECO:0000256" key="1">
    <source>
        <dbReference type="SAM" id="MobiDB-lite"/>
    </source>
</evidence>
<accession>A0A1X7T671</accession>
<proteinExistence type="predicted"/>
<evidence type="ECO:0000313" key="2">
    <source>
        <dbReference type="EnsemblMetazoa" id="Aqu2.1.10015_001"/>
    </source>
</evidence>
<name>A0A1X7T671_AMPQE</name>
<dbReference type="InParanoid" id="A0A1X7T671"/>
<feature type="compositionally biased region" description="Pro residues" evidence="1">
    <location>
        <begin position="27"/>
        <end position="39"/>
    </location>
</feature>